<feature type="transmembrane region" description="Helical" evidence="1">
    <location>
        <begin position="45"/>
        <end position="63"/>
    </location>
</feature>
<reference evidence="3 4" key="1">
    <citation type="submission" date="2019-12" db="EMBL/GenBank/DDBJ databases">
        <title>Whole genome sequencing of endophytic Actinobacterium Micromonospora sp. MPMI6T.</title>
        <authorList>
            <person name="Evv R."/>
            <person name="Podile A.R."/>
        </authorList>
    </citation>
    <scope>NUCLEOTIDE SEQUENCE [LARGE SCALE GENOMIC DNA]</scope>
    <source>
        <strain evidence="3 4">MPMI6</strain>
    </source>
</reference>
<keyword evidence="3" id="KW-0407">Ion channel</keyword>
<dbReference type="GO" id="GO:0034220">
    <property type="term" value="P:monoatomic ion transmembrane transport"/>
    <property type="evidence" value="ECO:0007669"/>
    <property type="project" value="UniProtKB-KW"/>
</dbReference>
<evidence type="ECO:0000259" key="2">
    <source>
        <dbReference type="Pfam" id="PF07885"/>
    </source>
</evidence>
<keyword evidence="1" id="KW-0472">Membrane</keyword>
<feature type="transmembrane region" description="Helical" evidence="1">
    <location>
        <begin position="118"/>
        <end position="134"/>
    </location>
</feature>
<dbReference type="Gene3D" id="1.10.287.70">
    <property type="match status" value="1"/>
</dbReference>
<sequence length="189" mass="20122">MTSAHPHRSHPYRSQRIRTLVAIGLIAVLYFLVPVEPGVSGGHLVWRSALSTLVVLVVSWLIIGRVRREITGVARGEATLVRLAVALVAGIFAFALADYVIAVSYPHQFTGVTTKVDALYFALATVTTIGYGDVHAEGQFARMAVCLQMLFSVGVLATGVSLLFSQLLDRTGPGGAPPHPPGDHAPDRG</sequence>
<name>A0ABS3VMJ4_MICEH</name>
<keyword evidence="4" id="KW-1185">Reference proteome</keyword>
<feature type="transmembrane region" description="Helical" evidence="1">
    <location>
        <begin position="17"/>
        <end position="33"/>
    </location>
</feature>
<dbReference type="EMBL" id="WVUH01000036">
    <property type="protein sequence ID" value="MBO4205760.1"/>
    <property type="molecule type" value="Genomic_DNA"/>
</dbReference>
<keyword evidence="1" id="KW-1133">Transmembrane helix</keyword>
<feature type="domain" description="Potassium channel" evidence="2">
    <location>
        <begin position="96"/>
        <end position="166"/>
    </location>
</feature>
<comment type="caution">
    <text evidence="3">The sequence shown here is derived from an EMBL/GenBank/DDBJ whole genome shotgun (WGS) entry which is preliminary data.</text>
</comment>
<proteinExistence type="predicted"/>
<feature type="transmembrane region" description="Helical" evidence="1">
    <location>
        <begin position="146"/>
        <end position="168"/>
    </location>
</feature>
<evidence type="ECO:0000313" key="4">
    <source>
        <dbReference type="Proteomes" id="UP000823521"/>
    </source>
</evidence>
<organism evidence="3 4">
    <name type="scientific">Micromonospora echinofusca</name>
    <dbReference type="NCBI Taxonomy" id="47858"/>
    <lineage>
        <taxon>Bacteria</taxon>
        <taxon>Bacillati</taxon>
        <taxon>Actinomycetota</taxon>
        <taxon>Actinomycetes</taxon>
        <taxon>Micromonosporales</taxon>
        <taxon>Micromonosporaceae</taxon>
        <taxon>Micromonospora</taxon>
    </lineage>
</organism>
<evidence type="ECO:0000313" key="3">
    <source>
        <dbReference type="EMBL" id="MBO4205760.1"/>
    </source>
</evidence>
<keyword evidence="3" id="KW-0406">Ion transport</keyword>
<evidence type="ECO:0000256" key="1">
    <source>
        <dbReference type="SAM" id="Phobius"/>
    </source>
</evidence>
<dbReference type="SUPFAM" id="SSF81324">
    <property type="entry name" value="Voltage-gated potassium channels"/>
    <property type="match status" value="1"/>
</dbReference>
<dbReference type="Proteomes" id="UP000823521">
    <property type="component" value="Unassembled WGS sequence"/>
</dbReference>
<protein>
    <submittedName>
        <fullName evidence="3">Two pore domain potassium channel family protein</fullName>
    </submittedName>
</protein>
<dbReference type="Pfam" id="PF07885">
    <property type="entry name" value="Ion_trans_2"/>
    <property type="match status" value="1"/>
</dbReference>
<gene>
    <name evidence="3" type="ORF">GSF22_07030</name>
</gene>
<accession>A0ABS3VMJ4</accession>
<dbReference type="RefSeq" id="WP_208812056.1">
    <property type="nucleotide sequence ID" value="NZ_WVUH01000036.1"/>
</dbReference>
<keyword evidence="1" id="KW-0812">Transmembrane</keyword>
<dbReference type="InterPro" id="IPR013099">
    <property type="entry name" value="K_chnl_dom"/>
</dbReference>
<keyword evidence="3" id="KW-0813">Transport</keyword>
<feature type="transmembrane region" description="Helical" evidence="1">
    <location>
        <begin position="83"/>
        <end position="106"/>
    </location>
</feature>